<dbReference type="STRING" id="991905.SL003B_2277"/>
<organism evidence="2 3">
    <name type="scientific">Polymorphum gilvum (strain LMG 25793 / CGMCC 1.9160 / SL003B-26A1)</name>
    <dbReference type="NCBI Taxonomy" id="991905"/>
    <lineage>
        <taxon>Bacteria</taxon>
        <taxon>Pseudomonadati</taxon>
        <taxon>Pseudomonadota</taxon>
        <taxon>Alphaproteobacteria</taxon>
        <taxon>Rhodobacterales</taxon>
        <taxon>Paracoccaceae</taxon>
        <taxon>Polymorphum</taxon>
    </lineage>
</organism>
<accession>F2IZX6</accession>
<dbReference type="AlphaFoldDB" id="F2IZX6"/>
<dbReference type="KEGG" id="pgv:SL003B_2277"/>
<evidence type="ECO:0000313" key="3">
    <source>
        <dbReference type="Proteomes" id="UP000008130"/>
    </source>
</evidence>
<proteinExistence type="predicted"/>
<evidence type="ECO:0000256" key="1">
    <source>
        <dbReference type="SAM" id="MobiDB-lite"/>
    </source>
</evidence>
<dbReference type="Proteomes" id="UP000008130">
    <property type="component" value="Chromosome"/>
</dbReference>
<dbReference type="eggNOG" id="ENOG502Z9PS">
    <property type="taxonomic scope" value="Bacteria"/>
</dbReference>
<dbReference type="PATRIC" id="fig|991905.3.peg.2333"/>
<feature type="region of interest" description="Disordered" evidence="1">
    <location>
        <begin position="398"/>
        <end position="451"/>
    </location>
</feature>
<dbReference type="RefSeq" id="WP_013653017.1">
    <property type="nucleotide sequence ID" value="NC_015259.1"/>
</dbReference>
<protein>
    <submittedName>
        <fullName evidence="2">Hypothetical conserved protein</fullName>
    </submittedName>
</protein>
<dbReference type="Gene3D" id="3.30.565.10">
    <property type="entry name" value="Histidine kinase-like ATPase, C-terminal domain"/>
    <property type="match status" value="1"/>
</dbReference>
<feature type="compositionally biased region" description="Basic and acidic residues" evidence="1">
    <location>
        <begin position="404"/>
        <end position="437"/>
    </location>
</feature>
<evidence type="ECO:0000313" key="2">
    <source>
        <dbReference type="EMBL" id="ADZ70702.1"/>
    </source>
</evidence>
<sequence>MSHIKQVTPIKIADIDFTVSRQIEQCPKTMMLRELAMNAIEAAAKAPAGRRIVDIKGKAIPECGDTRKLTIWNTGPGMSSSELDHICDLAASLGKDMALEGNFGMGAKVASLPSNTLGMRYRSCRDGVVSQVVLGKREGIYGKVWIRVEDSFEEVVDVTDQVRDEAEYRLDEDWTEVVLYGNRADQDTVADPYDGDPKQDRQWITTYLYHRFYGLPEGVEVYMHEGTHPRDGRRQFKPIPERADAFGRVEAVDVGEGVRIHYLYDPAYQDGGHNKSISGSLTSSVSTTAIVFRDEMYDVRKGRKWAADAPAFGIPFGARHISVHVELPDNFPVRHEPYRRFVQLSGGDQRQVVVEDFAELVFRNRPEWLIEIINSLAPKSSASTDDLRKELQDLLNQLRVKTKSPRETETGLHLVDDGGARGARPDHKDGSGGDSDRTPISPTDLIFNPGGAKRADISKNLEQAPEIIPLRDPELVEEKGITGKAARYVRETNQLFVNLTYSAVGAAQEDLGLRYATYGEPEIVRELARQWAERLVMGRVGYAVVYAQAKQLIREWTPDDVKKALEPESLSLAADGWRDAVSTAYRSISRRLGAAKGPEDSEDAEAAFA</sequence>
<dbReference type="InterPro" id="IPR036890">
    <property type="entry name" value="HATPase_C_sf"/>
</dbReference>
<reference evidence="2 3" key="1">
    <citation type="journal article" date="2011" name="J. Bacteriol.">
        <title>Complete genome sequence of Polymorphum gilvum SL003B-26A1T, a crude oil-degrading bacterium from oil-polluted saline soil.</title>
        <authorList>
            <person name="Li S.G."/>
            <person name="Tang Y.Q."/>
            <person name="Nie Y."/>
            <person name="Cai M."/>
            <person name="Wu X.L."/>
        </authorList>
    </citation>
    <scope>NUCLEOTIDE SEQUENCE [LARGE SCALE GENOMIC DNA]</scope>
    <source>
        <strain evidence="3">LMG 25793 / CGMCC 1.9160 / SL003B-26A1</strain>
    </source>
</reference>
<dbReference type="OrthoDB" id="8404469at2"/>
<name>F2IZX6_POLGS</name>
<dbReference type="EMBL" id="CP002568">
    <property type="protein sequence ID" value="ADZ70702.1"/>
    <property type="molecule type" value="Genomic_DNA"/>
</dbReference>
<gene>
    <name evidence="2" type="ordered locus">SL003B_2277</name>
</gene>
<keyword evidence="3" id="KW-1185">Reference proteome</keyword>
<dbReference type="SUPFAM" id="SSF55874">
    <property type="entry name" value="ATPase domain of HSP90 chaperone/DNA topoisomerase II/histidine kinase"/>
    <property type="match status" value="1"/>
</dbReference>
<dbReference type="HOGENOM" id="CLU_031190_0_0_5"/>